<evidence type="ECO:0000313" key="6">
    <source>
        <dbReference type="EMBL" id="MDU0340780.1"/>
    </source>
</evidence>
<evidence type="ECO:0000256" key="2">
    <source>
        <dbReference type="ARBA" id="ARBA00022692"/>
    </source>
</evidence>
<feature type="region of interest" description="Disordered" evidence="5">
    <location>
        <begin position="1"/>
        <end position="26"/>
    </location>
</feature>
<accession>A0ABU3S7M4</accession>
<comment type="subcellular location">
    <subcellularLocation>
        <location evidence="1">Membrane</location>
        <topology evidence="1">Single-pass membrane protein</topology>
    </subcellularLocation>
</comment>
<dbReference type="PANTHER" id="PTHR30168">
    <property type="entry name" value="PUTATIVE MEMBRANE PROTEIN YPFJ"/>
    <property type="match status" value="1"/>
</dbReference>
<dbReference type="InterPro" id="IPR007343">
    <property type="entry name" value="Uncharacterised_pept_Zn_put"/>
</dbReference>
<comment type="caution">
    <text evidence="6">The sequence shown here is derived from an EMBL/GenBank/DDBJ whole genome shotgun (WGS) entry which is preliminary data.</text>
</comment>
<protein>
    <submittedName>
        <fullName evidence="6">Neutral zinc metallopeptidase</fullName>
    </submittedName>
</protein>
<dbReference type="EMBL" id="JAWDID010000016">
    <property type="protein sequence ID" value="MDU0340780.1"/>
    <property type="molecule type" value="Genomic_DNA"/>
</dbReference>
<dbReference type="RefSeq" id="WP_316018627.1">
    <property type="nucleotide sequence ID" value="NZ_JAWDID010000016.1"/>
</dbReference>
<keyword evidence="3" id="KW-1133">Transmembrane helix</keyword>
<gene>
    <name evidence="6" type="ORF">RKE40_12840</name>
</gene>
<organism evidence="6 7">
    <name type="scientific">Bosea rubneri</name>
    <dbReference type="NCBI Taxonomy" id="3075434"/>
    <lineage>
        <taxon>Bacteria</taxon>
        <taxon>Pseudomonadati</taxon>
        <taxon>Pseudomonadota</taxon>
        <taxon>Alphaproteobacteria</taxon>
        <taxon>Hyphomicrobiales</taxon>
        <taxon>Boseaceae</taxon>
        <taxon>Bosea</taxon>
    </lineage>
</organism>
<evidence type="ECO:0000256" key="4">
    <source>
        <dbReference type="ARBA" id="ARBA00023136"/>
    </source>
</evidence>
<keyword evidence="7" id="KW-1185">Reference proteome</keyword>
<evidence type="ECO:0000256" key="3">
    <source>
        <dbReference type="ARBA" id="ARBA00022989"/>
    </source>
</evidence>
<feature type="compositionally biased region" description="Basic and acidic residues" evidence="5">
    <location>
        <begin position="1"/>
        <end position="18"/>
    </location>
</feature>
<dbReference type="Pfam" id="PF04228">
    <property type="entry name" value="Zn_peptidase"/>
    <property type="match status" value="1"/>
</dbReference>
<evidence type="ECO:0000313" key="7">
    <source>
        <dbReference type="Proteomes" id="UP001254257"/>
    </source>
</evidence>
<reference evidence="6 7" key="1">
    <citation type="submission" date="2023-09" db="EMBL/GenBank/DDBJ databases">
        <title>Whole genome shotgun sequencing (WGS) of Bosea sp. ZW T0_25, isolated from stored onions (Allium cepa).</title>
        <authorList>
            <person name="Stoll D.A."/>
            <person name="Huch M."/>
        </authorList>
    </citation>
    <scope>NUCLEOTIDE SEQUENCE [LARGE SCALE GENOMIC DNA]</scope>
    <source>
        <strain evidence="6 7">ZW T0_25</strain>
    </source>
</reference>
<sequence>MRWEDYRQSENLEDRRGGGGEFAGLPGGRGGIGIGTMVVLGLVGWALGIDPRILIGGAEMIGGIGGRSAPTQEQRQSAGPPKDEMGRFISAVLAQNEDIWSKVLPQQANRKYQPPRLVVFDGVTRSGCGTAQSAMGPFYCPNDQRVYLDTSFFQEMQRKLGGGGDFAYAYVIGHEVGHHIQNLLGILPKVNQMRERLSERESNQLSVRVELQADCFAGVWAYNIKAMDRIEPGDVEEAMRTAAAIGDDKLQQQAGRGAVVPDSFTHGSSAQRMRWFNAGFNSGSMQACNTFQTDRL</sequence>
<evidence type="ECO:0000256" key="5">
    <source>
        <dbReference type="SAM" id="MobiDB-lite"/>
    </source>
</evidence>
<name>A0ABU3S7M4_9HYPH</name>
<evidence type="ECO:0000256" key="1">
    <source>
        <dbReference type="ARBA" id="ARBA00004167"/>
    </source>
</evidence>
<keyword evidence="2" id="KW-0812">Transmembrane</keyword>
<keyword evidence="4" id="KW-0472">Membrane</keyword>
<dbReference type="PANTHER" id="PTHR30168:SF0">
    <property type="entry name" value="INNER MEMBRANE PROTEIN"/>
    <property type="match status" value="1"/>
</dbReference>
<dbReference type="Proteomes" id="UP001254257">
    <property type="component" value="Unassembled WGS sequence"/>
</dbReference>
<proteinExistence type="predicted"/>